<reference evidence="2 3" key="1">
    <citation type="journal article" date="2012" name="J. Biotechnol.">
        <title>Genome sequence of the plant growth promoting strain Bacillus amyloliquefaciens subsp. plantarum B9601-Y2 and expression of mersacidin and other secondary metabolites.</title>
        <authorList>
            <person name="He P."/>
            <person name="Hao K."/>
            <person name="Blom J."/>
            <person name="Ruckert C."/>
            <person name="Vater J."/>
            <person name="Mao Z."/>
            <person name="Wu Y."/>
            <person name="Hou M."/>
            <person name="He P."/>
            <person name="He Y."/>
            <person name="Borriss R."/>
        </authorList>
    </citation>
    <scope>NUCLEOTIDE SEQUENCE [LARGE SCALE GENOMIC DNA]</scope>
    <source>
        <strain evidence="2">Y2</strain>
    </source>
</reference>
<dbReference type="SMART" id="SM00493">
    <property type="entry name" value="TOPRIM"/>
    <property type="match status" value="1"/>
</dbReference>
<dbReference type="Proteomes" id="UP000002878">
    <property type="component" value="Chromosome"/>
</dbReference>
<dbReference type="PANTHER" id="PTHR39156:SF2">
    <property type="entry name" value="DNA PRIMASE (BACTERIAL TYPE) AND SMALL PRIMASE-LIKE PROTEINS"/>
    <property type="match status" value="1"/>
</dbReference>
<dbReference type="EMBL" id="CP003332">
    <property type="protein sequence ID" value="AFJ63452.1"/>
    <property type="molecule type" value="Genomic_DNA"/>
</dbReference>
<feature type="domain" description="Toprim" evidence="1">
    <location>
        <begin position="28"/>
        <end position="112"/>
    </location>
</feature>
<organism evidence="2 3">
    <name type="scientific">Bacillus amyloliquefaciens (strain Y2)</name>
    <name type="common">Bacillus amyloliquefaciens subsp. plantarum (strain B9601-Y2)</name>
    <dbReference type="NCBI Taxonomy" id="1155777"/>
    <lineage>
        <taxon>Bacteria</taxon>
        <taxon>Bacillati</taxon>
        <taxon>Bacillota</taxon>
        <taxon>Bacilli</taxon>
        <taxon>Bacillales</taxon>
        <taxon>Bacillaceae</taxon>
        <taxon>Bacillus</taxon>
        <taxon>Bacillus amyloliquefaciens group</taxon>
    </lineage>
</organism>
<dbReference type="PROSITE" id="PS50880">
    <property type="entry name" value="TOPRIM"/>
    <property type="match status" value="1"/>
</dbReference>
<accession>I2C9X8</accession>
<dbReference type="Gene3D" id="3.40.1360.10">
    <property type="match status" value="1"/>
</dbReference>
<dbReference type="HOGENOM" id="CLU_140818_1_0_9"/>
<name>I2C9X8_BACAY</name>
<dbReference type="AlphaFoldDB" id="I2C9X8"/>
<evidence type="ECO:0000313" key="3">
    <source>
        <dbReference type="Proteomes" id="UP000002878"/>
    </source>
</evidence>
<dbReference type="InterPro" id="IPR034141">
    <property type="entry name" value="TOPRIM_RNase_M5-like"/>
</dbReference>
<dbReference type="CDD" id="cd01027">
    <property type="entry name" value="TOPRIM_RNase_M5_like"/>
    <property type="match status" value="1"/>
</dbReference>
<evidence type="ECO:0000259" key="1">
    <source>
        <dbReference type="PROSITE" id="PS50880"/>
    </source>
</evidence>
<proteinExistence type="predicted"/>
<sequence length="143" mass="16320">MAVNFTAFFFNLTLKQSAGDALMYNGDEKVIIVEGKSDKIKVREVLIEPAEIVCTNGTIGQTELEDLADRLFDRDVYILTDADDSGEKLRKQLKRELPEARHIYIDRTYRQVESCPGHHLASVLIRAGFDADTVFLKKNDLRW</sequence>
<dbReference type="SUPFAM" id="SSF110455">
    <property type="entry name" value="Toprim domain"/>
    <property type="match status" value="1"/>
</dbReference>
<dbReference type="GO" id="GO:0006364">
    <property type="term" value="P:rRNA processing"/>
    <property type="evidence" value="ECO:0007669"/>
    <property type="project" value="TreeGrafter"/>
</dbReference>
<dbReference type="GO" id="GO:0043822">
    <property type="term" value="F:ribonuclease M5 activity"/>
    <property type="evidence" value="ECO:0007669"/>
    <property type="project" value="TreeGrafter"/>
</dbReference>
<protein>
    <submittedName>
        <fullName evidence="2">Toprim domain protein</fullName>
    </submittedName>
</protein>
<dbReference type="Pfam" id="PF01751">
    <property type="entry name" value="Toprim"/>
    <property type="match status" value="1"/>
</dbReference>
<evidence type="ECO:0000313" key="2">
    <source>
        <dbReference type="EMBL" id="AFJ63452.1"/>
    </source>
</evidence>
<dbReference type="InterPro" id="IPR006171">
    <property type="entry name" value="TOPRIM_dom"/>
</dbReference>
<gene>
    <name evidence="2" type="primary">yusF</name>
    <name evidence="2" type="ORF">MUS_3581</name>
</gene>
<dbReference type="PANTHER" id="PTHR39156">
    <property type="entry name" value="RIBONUCLEASE M5"/>
    <property type="match status" value="1"/>
</dbReference>
<dbReference type="PATRIC" id="fig|1126211.3.peg.3409"/>
<dbReference type="KEGG" id="bqy:MUS_3581"/>